<feature type="coiled-coil region" evidence="1">
    <location>
        <begin position="573"/>
        <end position="662"/>
    </location>
</feature>
<comment type="caution">
    <text evidence="3">The sequence shown here is derived from an EMBL/GenBank/DDBJ whole genome shotgun (WGS) entry which is preliminary data.</text>
</comment>
<dbReference type="AlphaFoldDB" id="A0A0V0QX91"/>
<feature type="region of interest" description="Disordered" evidence="2">
    <location>
        <begin position="930"/>
        <end position="954"/>
    </location>
</feature>
<protein>
    <submittedName>
        <fullName evidence="3">Uncharacterized protein</fullName>
    </submittedName>
</protein>
<feature type="compositionally biased region" description="Low complexity" evidence="2">
    <location>
        <begin position="405"/>
        <end position="421"/>
    </location>
</feature>
<feature type="compositionally biased region" description="Low complexity" evidence="2">
    <location>
        <begin position="773"/>
        <end position="786"/>
    </location>
</feature>
<evidence type="ECO:0000313" key="4">
    <source>
        <dbReference type="Proteomes" id="UP000054937"/>
    </source>
</evidence>
<accession>A0A0V0QX91</accession>
<keyword evidence="4" id="KW-1185">Reference proteome</keyword>
<feature type="compositionally biased region" description="Basic residues" evidence="2">
    <location>
        <begin position="483"/>
        <end position="496"/>
    </location>
</feature>
<feature type="region of interest" description="Disordered" evidence="2">
    <location>
        <begin position="986"/>
        <end position="1109"/>
    </location>
</feature>
<proteinExistence type="predicted"/>
<evidence type="ECO:0000256" key="1">
    <source>
        <dbReference type="SAM" id="Coils"/>
    </source>
</evidence>
<organism evidence="3 4">
    <name type="scientific">Pseudocohnilembus persalinus</name>
    <name type="common">Ciliate</name>
    <dbReference type="NCBI Taxonomy" id="266149"/>
    <lineage>
        <taxon>Eukaryota</taxon>
        <taxon>Sar</taxon>
        <taxon>Alveolata</taxon>
        <taxon>Ciliophora</taxon>
        <taxon>Intramacronucleata</taxon>
        <taxon>Oligohymenophorea</taxon>
        <taxon>Scuticociliatia</taxon>
        <taxon>Philasterida</taxon>
        <taxon>Pseudocohnilembidae</taxon>
        <taxon>Pseudocohnilembus</taxon>
    </lineage>
</organism>
<feature type="compositionally biased region" description="Low complexity" evidence="2">
    <location>
        <begin position="930"/>
        <end position="944"/>
    </location>
</feature>
<feature type="compositionally biased region" description="Polar residues" evidence="2">
    <location>
        <begin position="1067"/>
        <end position="1080"/>
    </location>
</feature>
<feature type="coiled-coil region" evidence="1">
    <location>
        <begin position="709"/>
        <end position="743"/>
    </location>
</feature>
<feature type="compositionally biased region" description="Low complexity" evidence="2">
    <location>
        <begin position="806"/>
        <end position="819"/>
    </location>
</feature>
<dbReference type="InParanoid" id="A0A0V0QX91"/>
<feature type="compositionally biased region" description="Low complexity" evidence="2">
    <location>
        <begin position="428"/>
        <end position="441"/>
    </location>
</feature>
<feature type="coiled-coil region" evidence="1">
    <location>
        <begin position="858"/>
        <end position="910"/>
    </location>
</feature>
<evidence type="ECO:0000313" key="3">
    <source>
        <dbReference type="EMBL" id="KRX06927.1"/>
    </source>
</evidence>
<name>A0A0V0QX91_PSEPJ</name>
<evidence type="ECO:0000256" key="2">
    <source>
        <dbReference type="SAM" id="MobiDB-lite"/>
    </source>
</evidence>
<feature type="compositionally biased region" description="Polar residues" evidence="2">
    <location>
        <begin position="1091"/>
        <end position="1109"/>
    </location>
</feature>
<feature type="compositionally biased region" description="Polar residues" evidence="2">
    <location>
        <begin position="986"/>
        <end position="1027"/>
    </location>
</feature>
<feature type="region of interest" description="Disordered" evidence="2">
    <location>
        <begin position="405"/>
        <end position="517"/>
    </location>
</feature>
<dbReference type="OrthoDB" id="10692793at2759"/>
<feature type="compositionally biased region" description="Polar residues" evidence="2">
    <location>
        <begin position="1035"/>
        <end position="1059"/>
    </location>
</feature>
<feature type="region of interest" description="Disordered" evidence="2">
    <location>
        <begin position="773"/>
        <end position="819"/>
    </location>
</feature>
<feature type="compositionally biased region" description="Polar residues" evidence="2">
    <location>
        <begin position="945"/>
        <end position="954"/>
    </location>
</feature>
<keyword evidence="1" id="KW-0175">Coiled coil</keyword>
<feature type="region of interest" description="Disordered" evidence="2">
    <location>
        <begin position="157"/>
        <end position="187"/>
    </location>
</feature>
<feature type="compositionally biased region" description="Polar residues" evidence="2">
    <location>
        <begin position="462"/>
        <end position="475"/>
    </location>
</feature>
<dbReference type="Proteomes" id="UP000054937">
    <property type="component" value="Unassembled WGS sequence"/>
</dbReference>
<dbReference type="EMBL" id="LDAU01000090">
    <property type="protein sequence ID" value="KRX06927.1"/>
    <property type="molecule type" value="Genomic_DNA"/>
</dbReference>
<gene>
    <name evidence="3" type="ORF">PPERSA_07090</name>
</gene>
<feature type="compositionally biased region" description="Basic and acidic residues" evidence="2">
    <location>
        <begin position="174"/>
        <end position="187"/>
    </location>
</feature>
<sequence length="1256" mass="148939">MDFQNNHTSQHKEQPMENLSQQLENFDSQFAQINNIGQQAIQFMQTQNIKVDQQQFFSQQPKIENSNRNNQHNKEGKVAASAGNSKFQSKNYNFQNIMRDEKHNCLKNLEQDIIQSNESNLLENDQQSGNFLENFQIFKDTNKFKKLKEQSQNFQLTESQQIEKGKENVNFNQKNKDSSSQKEKFELKKFQQNQEQQFQNSDIKNQEIAKKQNFEQMQIIYQQQQSGGKLANEDKFQNYQLQQQYLFKQQQQLPSVSLEYNEECDTEENIQKYLTEQMAYEQKLKQQQQQNLQSTSGQISPEALEISQIQGQNNNYIKVNDTYEQSQFFGQQTCNNYLQNMGPNNYMAQQMQENPNQNYQQNYYQSNPYQQNQYYPQNQNYEINQNTNNSIQFSDQQNKFYLQNQEQMQQMQQQSQQSQQQEIHEDNFNQQTQQSNDQIQSDSEEIEYDSNSFRYKDIEKNPISSAYDQGGYNSKNQEDKLNNQHKKSEKKNKKQFATKNYLEQEKINKKKQKNNEEKLVQQKLNDNKNLYNKENKISQQKIDQQQQGLTQKTFEGTEQTITLESTLSPYKPIESALSKNLKSKQELENEMEEFYRSRQRILEERINFLELENDKLQIKFQKEQEEKINLKEKLKQVEDSFQEKLENKLVKKEKMIKKEIEQKYLQNGHINYDKNQNDTQDIYSSQKNSQQFMNSVEEDLNKDFYCKQLDLLKNEKKILLDELQNLKNQHKNVEEENNQLSINYSNLLHMHNKLLEMDIQKNVKNLESSFQANQRNQSQNNVNSSKSKQHNYSNNNQSFKITGFENSSQNNNHNSSNMNNLIHESITTTVLTEKNNQTQQQVNEKNNNSNVNSNNINQAQLIELVKDYKAQLEEYKQKDNKKSQEINIELQYLQQELKLQKNENQQLLEELKHFKSFDISKLEQENLNTFTNGNTNTNNNQINNFSSQEDSMENYSQQNYTLIQNQKTSQNDDFYNANDRTNHTNFLTQQDVSTQHTKSNDRQATYKSTNNYQTKSKTRDNIQNQKTTKLKKQDNALSQKNETKTNILTQSSNNRNNELISYKRASSMRTSSNITQNQKKIVNKEKKETSTQRQNYTPSITNKQKKVYQNQTYTKNANTRSIQNLQQKENSTHKQNNQENNDNIILKQNLNNNSSFNNKQDTNINRPPKNIFKLPLQNLNQSQLQNNKNKVKSNTCINSSNNKTVLSSSTRYRLNTEKVQYFEKEVQKMKSLVDQKIVKKISKKDQKRTMSLNQPR</sequence>
<reference evidence="3 4" key="1">
    <citation type="journal article" date="2015" name="Sci. Rep.">
        <title>Genome of the facultative scuticociliatosis pathogen Pseudocohnilembus persalinus provides insight into its virulence through horizontal gene transfer.</title>
        <authorList>
            <person name="Xiong J."/>
            <person name="Wang G."/>
            <person name="Cheng J."/>
            <person name="Tian M."/>
            <person name="Pan X."/>
            <person name="Warren A."/>
            <person name="Jiang C."/>
            <person name="Yuan D."/>
            <person name="Miao W."/>
        </authorList>
    </citation>
    <scope>NUCLEOTIDE SEQUENCE [LARGE SCALE GENOMIC DNA]</scope>
    <source>
        <strain evidence="3">36N120E</strain>
    </source>
</reference>
<feature type="compositionally biased region" description="Basic and acidic residues" evidence="2">
    <location>
        <begin position="502"/>
        <end position="517"/>
    </location>
</feature>